<keyword evidence="3" id="KW-0964">Secreted</keyword>
<feature type="domain" description="Lipase" evidence="7">
    <location>
        <begin position="520"/>
        <end position="850"/>
    </location>
</feature>
<dbReference type="Pfam" id="PF00151">
    <property type="entry name" value="Lipase"/>
    <property type="match status" value="2"/>
</dbReference>
<dbReference type="PANTHER" id="PTHR11610">
    <property type="entry name" value="LIPASE"/>
    <property type="match status" value="1"/>
</dbReference>
<evidence type="ECO:0000313" key="9">
    <source>
        <dbReference type="Proteomes" id="UP001142055"/>
    </source>
</evidence>
<dbReference type="OMA" id="KGAEFPN"/>
<evidence type="ECO:0000259" key="7">
    <source>
        <dbReference type="Pfam" id="PF00151"/>
    </source>
</evidence>
<dbReference type="InterPro" id="IPR013818">
    <property type="entry name" value="Lipase"/>
</dbReference>
<gene>
    <name evidence="8" type="ORF">RDWZM_007831</name>
</gene>
<keyword evidence="9" id="KW-1185">Reference proteome</keyword>
<feature type="chain" id="PRO_5040293072" description="Lipase domain-containing protein" evidence="6">
    <location>
        <begin position="24"/>
        <end position="981"/>
    </location>
</feature>
<dbReference type="FunFam" id="3.40.50.1820:FF:000714">
    <property type="entry name" value="Triacylglycerol lipase, putative"/>
    <property type="match status" value="1"/>
</dbReference>
<dbReference type="PANTHER" id="PTHR11610:SF185">
    <property type="entry name" value="LD47264P"/>
    <property type="match status" value="1"/>
</dbReference>
<dbReference type="Gene3D" id="3.40.50.1820">
    <property type="entry name" value="alpha/beta hydrolase"/>
    <property type="match status" value="2"/>
</dbReference>
<evidence type="ECO:0000313" key="8">
    <source>
        <dbReference type="EMBL" id="KAJ6216674.1"/>
    </source>
</evidence>
<sequence>MNTSTLLMAICLAITMLIAGSQAKSVFYPGIGKFDSHDFYDAKYRPFTDLFVPVSPEQADVEFLLYTRENWHDVDKLSWNDTEQIKNSHFDPKKPTKFYTHGYIDSVKFGPYMEEMKDEYLEIEDINFIVVDWSRANGPIYGQAVVNTRVVGAMIAIQIQQFIKIKGGSLDDFHLLGHSLGSHVSANAGKFLKGQLGRITGLDPAGPYFEHLPAEARLWHTDAKFVDAIHTDARLNYDNLGLGMEETCGHIDFYPNSGSDQPGCTEDRLGFILNNIFLGIRTMVACSHQRAVDFYMDSLAHKNEIPKAFACSSYNDYVAGKCMDCKDDGSGCAILGPRALEYYKENLSHLGHGQKFYLGTAEHKPYLGYQYLLRIKMASSGGNHHDDRGSITIKFNDKNGNTIDTEFGGKNGQKLEEISNKVFRLVEELYSTAPKEVRTQLARDRFISSLNHELRVALFNSQGTSNLKTLTDAKNLAIAIESSSNYTNDSNIQGKVISEDKHKSNKWCSFHNSSSHSTENCRQANKSTKDGGVGFEPVSPEDADVEFLLYTRENWHDVDKIDWNDIDQIKESHYDPTKPTKFYTHGFIDSIKFGPYMEKMKDQHLELDDINFIIVDWSRANGPIYGQAVANTRTVGEMIATLIQQFIQYKGGNLTNFHLLGHSLGAHVSGFAGKALKGELGRITGFDPAGPAFQGEDPEDRLWHTDAKFVDAIHTDAIGDMGNLGLGMEETCGHIDFFPNDGRDQPGCTEDRLSILFKDLFSAIRTLVTCSHQRSVDFYMDALAHKHEVPKAFACDNYDDFLDGKCMDCKEDGSGCAIMGPRAYEYYKENLAHLGHGQRFYLATAEHPPYLGYQYLVRITIADDGPGHHDDRGSITIKFNDKHGNTIDTEFGGNDVYYLGETYSEIYVTEMDPTDITSLVFHWSHGLNILHTKMFVDSIEIDALSSHTSDSKSKPEVMKFCNDELKREGVVNGRDIYLKRC</sequence>
<comment type="caution">
    <text evidence="8">The sequence shown here is derived from an EMBL/GenBank/DDBJ whole genome shotgun (WGS) entry which is preliminary data.</text>
</comment>
<organism evidence="8 9">
    <name type="scientific">Blomia tropicalis</name>
    <name type="common">Mite</name>
    <dbReference type="NCBI Taxonomy" id="40697"/>
    <lineage>
        <taxon>Eukaryota</taxon>
        <taxon>Metazoa</taxon>
        <taxon>Ecdysozoa</taxon>
        <taxon>Arthropoda</taxon>
        <taxon>Chelicerata</taxon>
        <taxon>Arachnida</taxon>
        <taxon>Acari</taxon>
        <taxon>Acariformes</taxon>
        <taxon>Sarcoptiformes</taxon>
        <taxon>Astigmata</taxon>
        <taxon>Glycyphagoidea</taxon>
        <taxon>Echimyopodidae</taxon>
        <taxon>Blomia</taxon>
    </lineage>
</organism>
<dbReference type="GO" id="GO:0016298">
    <property type="term" value="F:lipase activity"/>
    <property type="evidence" value="ECO:0007669"/>
    <property type="project" value="InterPro"/>
</dbReference>
<dbReference type="InterPro" id="IPR029058">
    <property type="entry name" value="AB_hydrolase_fold"/>
</dbReference>
<dbReference type="GO" id="GO:0005615">
    <property type="term" value="C:extracellular space"/>
    <property type="evidence" value="ECO:0007669"/>
    <property type="project" value="TreeGrafter"/>
</dbReference>
<evidence type="ECO:0000256" key="5">
    <source>
        <dbReference type="SAM" id="MobiDB-lite"/>
    </source>
</evidence>
<proteinExistence type="inferred from homology"/>
<evidence type="ECO:0000256" key="4">
    <source>
        <dbReference type="RuleBase" id="RU004262"/>
    </source>
</evidence>
<dbReference type="SUPFAM" id="SSF49723">
    <property type="entry name" value="Lipase/lipooxygenase domain (PLAT/LH2 domain)"/>
    <property type="match status" value="1"/>
</dbReference>
<evidence type="ECO:0000256" key="6">
    <source>
        <dbReference type="SAM" id="SignalP"/>
    </source>
</evidence>
<dbReference type="Gene3D" id="2.60.60.20">
    <property type="entry name" value="PLAT/LH2 domain"/>
    <property type="match status" value="1"/>
</dbReference>
<protein>
    <recommendedName>
        <fullName evidence="7">Lipase domain-containing protein</fullName>
    </recommendedName>
</protein>
<dbReference type="InterPro" id="IPR000734">
    <property type="entry name" value="TAG_lipase"/>
</dbReference>
<dbReference type="GO" id="GO:0016042">
    <property type="term" value="P:lipid catabolic process"/>
    <property type="evidence" value="ECO:0007669"/>
    <property type="project" value="TreeGrafter"/>
</dbReference>
<dbReference type="InterPro" id="IPR036392">
    <property type="entry name" value="PLAT/LH2_dom_sf"/>
</dbReference>
<dbReference type="PRINTS" id="PR00821">
    <property type="entry name" value="TAGLIPASE"/>
</dbReference>
<dbReference type="AlphaFoldDB" id="A0A9Q0M078"/>
<comment type="similarity">
    <text evidence="2 4">Belongs to the AB hydrolase superfamily. Lipase family.</text>
</comment>
<reference evidence="8" key="1">
    <citation type="submission" date="2022-12" db="EMBL/GenBank/DDBJ databases">
        <title>Genome assemblies of Blomia tropicalis.</title>
        <authorList>
            <person name="Cui Y."/>
        </authorList>
    </citation>
    <scope>NUCLEOTIDE SEQUENCE</scope>
    <source>
        <tissue evidence="8">Adult mites</tissue>
    </source>
</reference>
<accession>A0A9Q0M078</accession>
<dbReference type="Proteomes" id="UP001142055">
    <property type="component" value="Chromosome 3"/>
</dbReference>
<evidence type="ECO:0000256" key="1">
    <source>
        <dbReference type="ARBA" id="ARBA00004613"/>
    </source>
</evidence>
<evidence type="ECO:0000256" key="2">
    <source>
        <dbReference type="ARBA" id="ARBA00010701"/>
    </source>
</evidence>
<keyword evidence="6" id="KW-0732">Signal</keyword>
<feature type="signal peptide" evidence="6">
    <location>
        <begin position="1"/>
        <end position="23"/>
    </location>
</feature>
<feature type="region of interest" description="Disordered" evidence="5">
    <location>
        <begin position="514"/>
        <end position="536"/>
    </location>
</feature>
<feature type="domain" description="Lipase" evidence="7">
    <location>
        <begin position="52"/>
        <end position="366"/>
    </location>
</feature>
<dbReference type="SUPFAM" id="SSF53474">
    <property type="entry name" value="alpha/beta-Hydrolases"/>
    <property type="match status" value="2"/>
</dbReference>
<dbReference type="InterPro" id="IPR033906">
    <property type="entry name" value="Lipase_N"/>
</dbReference>
<feature type="compositionally biased region" description="Polar residues" evidence="5">
    <location>
        <begin position="514"/>
        <end position="526"/>
    </location>
</feature>
<dbReference type="EMBL" id="JAPWDV010000003">
    <property type="protein sequence ID" value="KAJ6216674.1"/>
    <property type="molecule type" value="Genomic_DNA"/>
</dbReference>
<dbReference type="CDD" id="cd00707">
    <property type="entry name" value="Pancreat_lipase_like"/>
    <property type="match status" value="2"/>
</dbReference>
<name>A0A9Q0M078_BLOTA</name>
<comment type="subcellular location">
    <subcellularLocation>
        <location evidence="1">Secreted</location>
    </subcellularLocation>
</comment>
<evidence type="ECO:0000256" key="3">
    <source>
        <dbReference type="ARBA" id="ARBA00022525"/>
    </source>
</evidence>